<dbReference type="AlphaFoldDB" id="A0A848MBC5"/>
<accession>A0A848MBC5</accession>
<reference evidence="1 2" key="1">
    <citation type="submission" date="2020-01" db="EMBL/GenBank/DDBJ databases">
        <authorList>
            <person name="Lee S.D."/>
        </authorList>
    </citation>
    <scope>NUCLEOTIDE SEQUENCE [LARGE SCALE GENOMIC DNA]</scope>
    <source>
        <strain evidence="1 2">SAP-1</strain>
    </source>
</reference>
<comment type="caution">
    <text evidence="1">The sequence shown here is derived from an EMBL/GenBank/DDBJ whole genome shotgun (WGS) entry which is preliminary data.</text>
</comment>
<sequence>MERDNYPGRIVEINTLSDCSIIMSSTAGFSELLNKELLFRSKNTISSDDLQQASFTIEDLIYSVSLSYQEYQLCAGGKPVMSQSAWEVKRAELINMINKLSQHVKEKHIGAVHCDQIHLQRLKKLLKKQDRAVKSVISLHQAIMAIDSIQHFSVEIPDRLMEILCQHVLGHLIISNDLLLSNIIAIYGNSADFDERIKSVVQQIRRYIFPFLKKLYEARIESTISQLAYKECSLFTDGELSFFIPYVIYRNVRIKAQGPSQKNKRDAQLRSIKLPLDNDFIVKGTLDGESAFLLISTECGIAKATLTLFQSLDEVKEALNSSFRRSISYLNSRCDRSGLYKTYKSSSVITLGIDVIPAGSCAQSEDNLKAMAKKSVIYFGNELIRFIEDLQIGDFADEQIDDLLFSFAKIFIGGDDGEQYCNLTKEQVIALFFETDSAVSQLMLSRAAKSWDIFNKI</sequence>
<name>A0A848MBC5_9GAMM</name>
<organism evidence="1 2">
    <name type="scientific">Rouxiella aceris</name>
    <dbReference type="NCBI Taxonomy" id="2703884"/>
    <lineage>
        <taxon>Bacteria</taxon>
        <taxon>Pseudomonadati</taxon>
        <taxon>Pseudomonadota</taxon>
        <taxon>Gammaproteobacteria</taxon>
        <taxon>Enterobacterales</taxon>
        <taxon>Yersiniaceae</taxon>
        <taxon>Rouxiella</taxon>
    </lineage>
</organism>
<reference evidence="1 2" key="2">
    <citation type="submission" date="2020-06" db="EMBL/GenBank/DDBJ databases">
        <title>Polyphasic characterization of a Rahnella strain isolated from tree sap.</title>
        <authorList>
            <person name="Kim I.S."/>
        </authorList>
    </citation>
    <scope>NUCLEOTIDE SEQUENCE [LARGE SCALE GENOMIC DNA]</scope>
    <source>
        <strain evidence="1 2">SAP-1</strain>
    </source>
</reference>
<dbReference type="EMBL" id="JAADJU010000001">
    <property type="protein sequence ID" value="NMP25397.1"/>
    <property type="molecule type" value="Genomic_DNA"/>
</dbReference>
<proteinExistence type="predicted"/>
<dbReference type="RefSeq" id="WP_169401105.1">
    <property type="nucleotide sequence ID" value="NZ_JAADJU010000001.1"/>
</dbReference>
<evidence type="ECO:0000313" key="2">
    <source>
        <dbReference type="Proteomes" id="UP000585363"/>
    </source>
</evidence>
<keyword evidence="2" id="KW-1185">Reference proteome</keyword>
<evidence type="ECO:0000313" key="1">
    <source>
        <dbReference type="EMBL" id="NMP25397.1"/>
    </source>
</evidence>
<protein>
    <submittedName>
        <fullName evidence="1">Uncharacterized protein</fullName>
    </submittedName>
</protein>
<gene>
    <name evidence="1" type="ORF">GW590_00635</name>
</gene>
<dbReference type="Proteomes" id="UP000585363">
    <property type="component" value="Unassembled WGS sequence"/>
</dbReference>